<gene>
    <name evidence="1" type="ORF">T11_16389</name>
</gene>
<dbReference type="EMBL" id="JYDP01000029">
    <property type="protein sequence ID" value="KRZ13837.1"/>
    <property type="molecule type" value="Genomic_DNA"/>
</dbReference>
<evidence type="ECO:0000313" key="2">
    <source>
        <dbReference type="Proteomes" id="UP000055024"/>
    </source>
</evidence>
<organism evidence="1 2">
    <name type="scientific">Trichinella zimbabwensis</name>
    <dbReference type="NCBI Taxonomy" id="268475"/>
    <lineage>
        <taxon>Eukaryota</taxon>
        <taxon>Metazoa</taxon>
        <taxon>Ecdysozoa</taxon>
        <taxon>Nematoda</taxon>
        <taxon>Enoplea</taxon>
        <taxon>Dorylaimia</taxon>
        <taxon>Trichinellida</taxon>
        <taxon>Trichinellidae</taxon>
        <taxon>Trichinella</taxon>
    </lineage>
</organism>
<reference evidence="1 2" key="1">
    <citation type="submission" date="2015-01" db="EMBL/GenBank/DDBJ databases">
        <title>Evolution of Trichinella species and genotypes.</title>
        <authorList>
            <person name="Korhonen P.K."/>
            <person name="Edoardo P."/>
            <person name="Giuseppe L.R."/>
            <person name="Gasser R.B."/>
        </authorList>
    </citation>
    <scope>NUCLEOTIDE SEQUENCE [LARGE SCALE GENOMIC DNA]</scope>
    <source>
        <strain evidence="1">ISS1029</strain>
    </source>
</reference>
<comment type="caution">
    <text evidence="1">The sequence shown here is derived from an EMBL/GenBank/DDBJ whole genome shotgun (WGS) entry which is preliminary data.</text>
</comment>
<name>A0A0V1HTD1_9BILA</name>
<dbReference type="AlphaFoldDB" id="A0A0V1HTD1"/>
<accession>A0A0V1HTD1</accession>
<dbReference type="Proteomes" id="UP000055024">
    <property type="component" value="Unassembled WGS sequence"/>
</dbReference>
<evidence type="ECO:0000313" key="1">
    <source>
        <dbReference type="EMBL" id="KRZ13837.1"/>
    </source>
</evidence>
<keyword evidence="2" id="KW-1185">Reference proteome</keyword>
<sequence>MKETDIDHPTHLIMQDACLKTYALWYTRACDVWISFPGQLRDYIGLIADRRIIVMMGGQASRRLTYIAIEVAQKKEPSLAHLRHIASHHRRNRIGALANTTLSEKNSREIYELQKNSANEKNLRRSSRKRNILNKLQYYITSLSLKKEAKEKIGELVNSLNLCGFMNVKFPRILSASVHARCSSMPYNSTQFIYLLHYVFTQILRYSHAVLNCASMKADILHFQTCLD</sequence>
<protein>
    <submittedName>
        <fullName evidence="1">Uncharacterized protein</fullName>
    </submittedName>
</protein>
<proteinExistence type="predicted"/>